<feature type="domain" description="N-acetyltransferase" evidence="3">
    <location>
        <begin position="143"/>
        <end position="289"/>
    </location>
</feature>
<evidence type="ECO:0000256" key="1">
    <source>
        <dbReference type="SAM" id="MobiDB-lite"/>
    </source>
</evidence>
<protein>
    <recommendedName>
        <fullName evidence="6">N-acetyltransferase domain-containing protein</fullName>
    </recommendedName>
</protein>
<keyword evidence="5" id="KW-1185">Reference proteome</keyword>
<evidence type="ECO:0000313" key="4">
    <source>
        <dbReference type="EnsemblPlants" id="OGLUM03G36270.1"/>
    </source>
</evidence>
<dbReference type="Pfam" id="PF00583">
    <property type="entry name" value="Acetyltransf_1"/>
    <property type="match status" value="1"/>
</dbReference>
<dbReference type="PANTHER" id="PTHR46067:SF30">
    <property type="entry name" value="OS03G0794200 PROTEIN"/>
    <property type="match status" value="1"/>
</dbReference>
<evidence type="ECO:0000259" key="2">
    <source>
        <dbReference type="PROSITE" id="PS50822"/>
    </source>
</evidence>
<reference evidence="4" key="2">
    <citation type="submission" date="2018-05" db="EMBL/GenBank/DDBJ databases">
        <title>OgluRS3 (Oryza glumaepatula Reference Sequence Version 3).</title>
        <authorList>
            <person name="Zhang J."/>
            <person name="Kudrna D."/>
            <person name="Lee S."/>
            <person name="Talag J."/>
            <person name="Welchert J."/>
            <person name="Wing R.A."/>
        </authorList>
    </citation>
    <scope>NUCLEOTIDE SEQUENCE [LARGE SCALE GENOMIC DNA]</scope>
</reference>
<feature type="domain" description="N-acetyltransferase" evidence="3">
    <location>
        <begin position="344"/>
        <end position="483"/>
    </location>
</feature>
<dbReference type="InterPro" id="IPR012337">
    <property type="entry name" value="RNaseH-like_sf"/>
</dbReference>
<accession>A0A0D9ZE27</accession>
<sequence>MCNATGMSFNPRPVVDVRSSNPNNIENALRDVHSRTSELLAREGKGGLQLLIVILLEVSGSYGKIKRVCENDLGIVSQCCLPRHASRPNKQYLENVALKINVKVGGRNTVLERAFIRNGIPFVSEVPTIIFGADVTHSPPGEDSASSIAAEIIEDLFSVGKDPVKVVNGGMIREFLIAFRKKTGRRPERIIFYRDGVSEGQFSRVLLHEMDAIRKLGYVVARAHWGKGVATAAVKRVVAAVFGEVEGLERVEALVDVRNAASQRVLEKAGFRREAVLRSYCVLKGEVRDMVIYSFISTDPLDTHVFKFKKDSIKSGRGSAGRVVEKQPIAPSPAAVRRRAPMEVTLRRFELSDVDAMMAWASDPAVAAFCRWEPYQSTEPLLAYLRDTVLPHPWFRAICLATGAGAGDGDGRPVGAVSLAPTADACRGELGYVVARAHWGKGVATAAVKRVVAARNAASQRVLEKAGFRREAVLRSYCVLKGE</sequence>
<dbReference type="Pfam" id="PF02171">
    <property type="entry name" value="Piwi"/>
    <property type="match status" value="1"/>
</dbReference>
<dbReference type="Gene3D" id="3.40.50.2300">
    <property type="match status" value="1"/>
</dbReference>
<dbReference type="PROSITE" id="PS50822">
    <property type="entry name" value="PIWI"/>
    <property type="match status" value="1"/>
</dbReference>
<dbReference type="eggNOG" id="KOG1041">
    <property type="taxonomic scope" value="Eukaryota"/>
</dbReference>
<feature type="domain" description="Piwi" evidence="2">
    <location>
        <begin position="50"/>
        <end position="215"/>
    </location>
</feature>
<dbReference type="EnsemblPlants" id="OGLUM03G36270.1">
    <property type="protein sequence ID" value="OGLUM03G36270.1"/>
    <property type="gene ID" value="OGLUM03G36270"/>
</dbReference>
<dbReference type="Gramene" id="OGLUM03G36270.1">
    <property type="protein sequence ID" value="OGLUM03G36270.1"/>
    <property type="gene ID" value="OGLUM03G36270"/>
</dbReference>
<reference evidence="4" key="1">
    <citation type="submission" date="2015-04" db="UniProtKB">
        <authorList>
            <consortium name="EnsemblPlants"/>
        </authorList>
    </citation>
    <scope>IDENTIFICATION</scope>
</reference>
<dbReference type="PROSITE" id="PS51186">
    <property type="entry name" value="GNAT"/>
    <property type="match status" value="2"/>
</dbReference>
<dbReference type="PANTHER" id="PTHR46067">
    <property type="entry name" value="ACYL-COA N-ACYLTRANSFERASES (NAT) SUPERFAMILY PROTEIN"/>
    <property type="match status" value="1"/>
</dbReference>
<evidence type="ECO:0008006" key="6">
    <source>
        <dbReference type="Google" id="ProtNLM"/>
    </source>
</evidence>
<feature type="region of interest" description="Disordered" evidence="1">
    <location>
        <begin position="1"/>
        <end position="20"/>
    </location>
</feature>
<dbReference type="Gene3D" id="3.40.630.30">
    <property type="match status" value="2"/>
</dbReference>
<dbReference type="STRING" id="40148.A0A0D9ZE27"/>
<dbReference type="InterPro" id="IPR000182">
    <property type="entry name" value="GNAT_dom"/>
</dbReference>
<name>A0A0D9ZE27_9ORYZ</name>
<dbReference type="InterPro" id="IPR016181">
    <property type="entry name" value="Acyl_CoA_acyltransferase"/>
</dbReference>
<dbReference type="SUPFAM" id="SSF55729">
    <property type="entry name" value="Acyl-CoA N-acyltransferases (Nat)"/>
    <property type="match status" value="2"/>
</dbReference>
<evidence type="ECO:0000313" key="5">
    <source>
        <dbReference type="Proteomes" id="UP000026961"/>
    </source>
</evidence>
<evidence type="ECO:0000259" key="3">
    <source>
        <dbReference type="PROSITE" id="PS51186"/>
    </source>
</evidence>
<dbReference type="InterPro" id="IPR003165">
    <property type="entry name" value="Piwi"/>
</dbReference>
<dbReference type="GO" id="GO:0016747">
    <property type="term" value="F:acyltransferase activity, transferring groups other than amino-acyl groups"/>
    <property type="evidence" value="ECO:0007669"/>
    <property type="project" value="InterPro"/>
</dbReference>
<dbReference type="Pfam" id="PF13302">
    <property type="entry name" value="Acetyltransf_3"/>
    <property type="match status" value="1"/>
</dbReference>
<proteinExistence type="predicted"/>
<dbReference type="SMART" id="SM00950">
    <property type="entry name" value="Piwi"/>
    <property type="match status" value="1"/>
</dbReference>
<organism evidence="4">
    <name type="scientific">Oryza glumipatula</name>
    <dbReference type="NCBI Taxonomy" id="40148"/>
    <lineage>
        <taxon>Eukaryota</taxon>
        <taxon>Viridiplantae</taxon>
        <taxon>Streptophyta</taxon>
        <taxon>Embryophyta</taxon>
        <taxon>Tracheophyta</taxon>
        <taxon>Spermatophyta</taxon>
        <taxon>Magnoliopsida</taxon>
        <taxon>Liliopsida</taxon>
        <taxon>Poales</taxon>
        <taxon>Poaceae</taxon>
        <taxon>BOP clade</taxon>
        <taxon>Oryzoideae</taxon>
        <taxon>Oryzeae</taxon>
        <taxon>Oryzinae</taxon>
        <taxon>Oryza</taxon>
    </lineage>
</organism>
<dbReference type="SUPFAM" id="SSF53098">
    <property type="entry name" value="Ribonuclease H-like"/>
    <property type="match status" value="1"/>
</dbReference>
<dbReference type="GO" id="GO:0003676">
    <property type="term" value="F:nucleic acid binding"/>
    <property type="evidence" value="ECO:0007669"/>
    <property type="project" value="InterPro"/>
</dbReference>
<dbReference type="HOGENOM" id="CLU_565743_0_0_1"/>
<dbReference type="Proteomes" id="UP000026961">
    <property type="component" value="Chromosome 3"/>
</dbReference>
<dbReference type="AlphaFoldDB" id="A0A0D9ZE27"/>